<dbReference type="EnsemblMetazoa" id="AMIN006951-RA">
    <property type="protein sequence ID" value="AMIN006951-PA"/>
    <property type="gene ID" value="AMIN006951"/>
</dbReference>
<feature type="transmembrane region" description="Helical" evidence="10">
    <location>
        <begin position="368"/>
        <end position="392"/>
    </location>
</feature>
<feature type="transmembrane region" description="Helical" evidence="10">
    <location>
        <begin position="1036"/>
        <end position="1060"/>
    </location>
</feature>
<proteinExistence type="inferred from homology"/>
<dbReference type="InterPro" id="IPR036259">
    <property type="entry name" value="MFS_trans_sf"/>
</dbReference>
<dbReference type="Pfam" id="PF03062">
    <property type="entry name" value="MBOAT"/>
    <property type="match status" value="1"/>
</dbReference>
<feature type="transmembrane region" description="Helical" evidence="10">
    <location>
        <begin position="737"/>
        <end position="754"/>
    </location>
</feature>
<feature type="transmembrane region" description="Helical" evidence="10">
    <location>
        <begin position="327"/>
        <end position="348"/>
    </location>
</feature>
<feature type="transmembrane region" description="Helical" evidence="10">
    <location>
        <begin position="766"/>
        <end position="785"/>
    </location>
</feature>
<evidence type="ECO:0000256" key="8">
    <source>
        <dbReference type="ARBA" id="ARBA00023315"/>
    </source>
</evidence>
<dbReference type="Proteomes" id="UP000075920">
    <property type="component" value="Unassembled WGS sequence"/>
</dbReference>
<evidence type="ECO:0000256" key="5">
    <source>
        <dbReference type="ARBA" id="ARBA00022824"/>
    </source>
</evidence>
<dbReference type="InterPro" id="IPR005828">
    <property type="entry name" value="MFS_sugar_transport-like"/>
</dbReference>
<evidence type="ECO:0000313" key="13">
    <source>
        <dbReference type="Proteomes" id="UP000075920"/>
    </source>
</evidence>
<dbReference type="Gene3D" id="1.20.1250.20">
    <property type="entry name" value="MFS general substrate transporter like domains"/>
    <property type="match status" value="1"/>
</dbReference>
<dbReference type="GO" id="GO:0022857">
    <property type="term" value="F:transmembrane transporter activity"/>
    <property type="evidence" value="ECO:0007669"/>
    <property type="project" value="InterPro"/>
</dbReference>
<dbReference type="GO" id="GO:0008374">
    <property type="term" value="F:O-acyltransferase activity"/>
    <property type="evidence" value="ECO:0007669"/>
    <property type="project" value="InterPro"/>
</dbReference>
<evidence type="ECO:0000256" key="3">
    <source>
        <dbReference type="ARBA" id="ARBA00022679"/>
    </source>
</evidence>
<keyword evidence="13" id="KW-1185">Reference proteome</keyword>
<feature type="transmembrane region" description="Helical" evidence="10">
    <location>
        <begin position="477"/>
        <end position="495"/>
    </location>
</feature>
<feature type="transmembrane region" description="Helical" evidence="10">
    <location>
        <begin position="932"/>
        <end position="956"/>
    </location>
</feature>
<evidence type="ECO:0000256" key="9">
    <source>
        <dbReference type="SAM" id="MobiDB-lite"/>
    </source>
</evidence>
<feature type="transmembrane region" description="Helical" evidence="10">
    <location>
        <begin position="138"/>
        <end position="158"/>
    </location>
</feature>
<evidence type="ECO:0000259" key="11">
    <source>
        <dbReference type="PROSITE" id="PS50850"/>
    </source>
</evidence>
<comment type="subcellular location">
    <subcellularLocation>
        <location evidence="1">Endoplasmic reticulum membrane</location>
        <topology evidence="1">Multi-pass membrane protein</topology>
    </subcellularLocation>
</comment>
<dbReference type="VEuPathDB" id="VectorBase:AMIN006951"/>
<feature type="transmembrane region" description="Helical" evidence="10">
    <location>
        <begin position="1072"/>
        <end position="1091"/>
    </location>
</feature>
<feature type="transmembrane region" description="Helical" evidence="10">
    <location>
        <begin position="297"/>
        <end position="315"/>
    </location>
</feature>
<dbReference type="GO" id="GO:0008203">
    <property type="term" value="P:cholesterol metabolic process"/>
    <property type="evidence" value="ECO:0007669"/>
    <property type="project" value="TreeGrafter"/>
</dbReference>
<dbReference type="PROSITE" id="PS50850">
    <property type="entry name" value="MFS"/>
    <property type="match status" value="1"/>
</dbReference>
<feature type="transmembrane region" description="Helical" evidence="10">
    <location>
        <begin position="1103"/>
        <end position="1122"/>
    </location>
</feature>
<feature type="domain" description="Major facilitator superfamily (MFS) profile" evidence="11">
    <location>
        <begin position="695"/>
        <end position="1126"/>
    </location>
</feature>
<organism evidence="12 13">
    <name type="scientific">Anopheles minimus</name>
    <dbReference type="NCBI Taxonomy" id="112268"/>
    <lineage>
        <taxon>Eukaryota</taxon>
        <taxon>Metazoa</taxon>
        <taxon>Ecdysozoa</taxon>
        <taxon>Arthropoda</taxon>
        <taxon>Hexapoda</taxon>
        <taxon>Insecta</taxon>
        <taxon>Pterygota</taxon>
        <taxon>Neoptera</taxon>
        <taxon>Endopterygota</taxon>
        <taxon>Diptera</taxon>
        <taxon>Nematocera</taxon>
        <taxon>Culicoidea</taxon>
        <taxon>Culicidae</taxon>
        <taxon>Anophelinae</taxon>
        <taxon>Anopheles</taxon>
    </lineage>
</organism>
<dbReference type="SUPFAM" id="SSF103473">
    <property type="entry name" value="MFS general substrate transporter"/>
    <property type="match status" value="1"/>
</dbReference>
<comment type="similarity">
    <text evidence="2">Belongs to the membrane-bound acyltransferase family. Sterol o-acyltransferase subfamily.</text>
</comment>
<dbReference type="PANTHER" id="PTHR10408">
    <property type="entry name" value="STEROL O-ACYLTRANSFERASE"/>
    <property type="match status" value="1"/>
</dbReference>
<evidence type="ECO:0000256" key="4">
    <source>
        <dbReference type="ARBA" id="ARBA00022692"/>
    </source>
</evidence>
<sequence length="1167" mass="132189">MSDAGSGSESSSSGSNEGRIESTVQNAINNRAQREYREEIVKDMAIEKMKQKMHEIVDRMSKDVEKKMDLAVDDLFTEVKQFNLKNYELKQLFNEKPNDGMGRDRKSAKSDGKLPDKVFMPRNSLLTDLFEVKHIKTIYHIFVVMLIILFLNTVVHDFVDTGSINLGFRPIVAGFGKFHIALMLWFCMQASTFLLYPCFRMWAVNRRNFSEGSTVQRLWDWTALVLFFSYQCGFIVIAIKALLLFDLPPASGVAYLMEMTRFLMKAHAFVRSNVPRALTSDTKQEDSKPSSPYTFRGLPSFSKYVYFLFAPTLVYRDEYPRTKQIRWRVVAYHALEVIGVVFYISFILERLLAPLYEKFGHAKISSGSFVLSLFGSIMPGSLTFLCAFYCLLHAWMNGAAELLRFADRMFYRDWWNESTFAGYIRSWNVVVHDWLYTYVYKDCVEHVFRNCRPLATVAVFTVSAVFHELILAFTFRFFYPVMFVQFEFLGLLLMFVTKRMGKDVGNVLLWLMLSIGNGLHLSLYNMEYYARRNCPDIGESIVDYMVPVSWSCNGISHNPNWTITAPWSLQWKGIDVTVNFVQVYTNYPTMKITESFTPEDRWVEDSTCLETELCLPDDIIRTVNRQDAMETGPILLSHHDTIKVKESTEEKGVFKHANEQDTTKPTEPYYADSKQKHTLAEVVSVSTTKGVFHQLLLTSAVLLLAAACGMPIGYSAVLLPQLYDTNESLAIDIEMGSWIASVHSLATPIGSFASGPIMDRWGRRPALLLAIVPLFTGWVLLATASSHFLLLLGRVVAGISVGLIAAPAQILLAEIAEPRLRGLLIGAPFVSYSLGILLVYALGSQFHWREVAWGGTVLPLLSFIALFFAPESPVWLARNEQPDRAAKALTWLRGCPIQAKQELHKLTERFEEEQQQNNGHPQRFWKSLGEIAIIKPLIIINAFHVLQILSGTYLVVFYAVDIISDLGGSDINSIQAAVLTAIVRLAFTFLYCFLLLMMPRRLMVTLSGLGSGFSCVAIAFFMYIRAGEPKTQYDTYVAATLILIYIGANTGFMTMPGIMIGELLPAKIRGQIAGYLFTIFNLLLFGVAKGFPYAKAALKTQGLFLMFGFASFGASLLLYFLLPETKGRSLHDIEDYFQQRNWLWMNRKRVPKEQSSSGEEGRPLSNE</sequence>
<feature type="transmembrane region" description="Helical" evidence="10">
    <location>
        <begin position="218"/>
        <end position="239"/>
    </location>
</feature>
<reference evidence="13" key="1">
    <citation type="submission" date="2013-03" db="EMBL/GenBank/DDBJ databases">
        <title>The Genome Sequence of Anopheles minimus MINIMUS1.</title>
        <authorList>
            <consortium name="The Broad Institute Genomics Platform"/>
            <person name="Neafsey D.E."/>
            <person name="Walton C."/>
            <person name="Walker B."/>
            <person name="Young S.K."/>
            <person name="Zeng Q."/>
            <person name="Gargeya S."/>
            <person name="Fitzgerald M."/>
            <person name="Haas B."/>
            <person name="Abouelleil A."/>
            <person name="Allen A.W."/>
            <person name="Alvarado L."/>
            <person name="Arachchi H.M."/>
            <person name="Berlin A.M."/>
            <person name="Chapman S.B."/>
            <person name="Gainer-Dewar J."/>
            <person name="Goldberg J."/>
            <person name="Griggs A."/>
            <person name="Gujja S."/>
            <person name="Hansen M."/>
            <person name="Howarth C."/>
            <person name="Imamovic A."/>
            <person name="Ireland A."/>
            <person name="Larimer J."/>
            <person name="McCowan C."/>
            <person name="Murphy C."/>
            <person name="Pearson M."/>
            <person name="Poon T.W."/>
            <person name="Priest M."/>
            <person name="Roberts A."/>
            <person name="Saif S."/>
            <person name="Shea T."/>
            <person name="Sisk P."/>
            <person name="Sykes S."/>
            <person name="Wortman J."/>
            <person name="Nusbaum C."/>
            <person name="Birren B."/>
        </authorList>
    </citation>
    <scope>NUCLEOTIDE SEQUENCE [LARGE SCALE GENOMIC DNA]</scope>
    <source>
        <strain evidence="13">MINIMUS1</strain>
    </source>
</reference>
<dbReference type="InterPro" id="IPR014371">
    <property type="entry name" value="Oat_ACAT_DAG_ARE"/>
</dbReference>
<keyword evidence="5" id="KW-0256">Endoplasmic reticulum</keyword>
<dbReference type="PROSITE" id="PS00217">
    <property type="entry name" value="SUGAR_TRANSPORT_2"/>
    <property type="match status" value="1"/>
</dbReference>
<feature type="transmembrane region" description="Helical" evidence="10">
    <location>
        <begin position="851"/>
        <end position="869"/>
    </location>
</feature>
<reference evidence="12" key="2">
    <citation type="submission" date="2020-05" db="UniProtKB">
        <authorList>
            <consortium name="EnsemblMetazoa"/>
        </authorList>
    </citation>
    <scope>IDENTIFICATION</scope>
    <source>
        <strain evidence="12">MINIMUS1</strain>
    </source>
</reference>
<name>A0A182W9C7_9DIPT</name>
<dbReference type="InterPro" id="IPR004299">
    <property type="entry name" value="MBOAT_fam"/>
</dbReference>
<evidence type="ECO:0000313" key="12">
    <source>
        <dbReference type="EnsemblMetazoa" id="AMIN006951-PA"/>
    </source>
</evidence>
<keyword evidence="6 10" id="KW-1133">Transmembrane helix</keyword>
<dbReference type="STRING" id="112268.A0A182W9C7"/>
<dbReference type="AlphaFoldDB" id="A0A182W9C7"/>
<evidence type="ECO:0000256" key="7">
    <source>
        <dbReference type="ARBA" id="ARBA00023136"/>
    </source>
</evidence>
<dbReference type="PANTHER" id="PTHR10408:SF8">
    <property type="entry name" value="O-ACYLTRANSFERASE"/>
    <property type="match status" value="1"/>
</dbReference>
<dbReference type="InterPro" id="IPR020846">
    <property type="entry name" value="MFS_dom"/>
</dbReference>
<keyword evidence="4 10" id="KW-0812">Transmembrane</keyword>
<evidence type="ECO:0000256" key="1">
    <source>
        <dbReference type="ARBA" id="ARBA00004477"/>
    </source>
</evidence>
<accession>A0A182W9C7</accession>
<keyword evidence="3" id="KW-0808">Transferase</keyword>
<dbReference type="Pfam" id="PF00083">
    <property type="entry name" value="Sugar_tr"/>
    <property type="match status" value="1"/>
</dbReference>
<dbReference type="FunFam" id="1.20.1250.20:FF:000249">
    <property type="entry name" value="facilitated trehalose transporter Tret1"/>
    <property type="match status" value="1"/>
</dbReference>
<feature type="transmembrane region" description="Helical" evidence="10">
    <location>
        <begin position="824"/>
        <end position="845"/>
    </location>
</feature>
<dbReference type="InterPro" id="IPR005829">
    <property type="entry name" value="Sugar_transporter_CS"/>
</dbReference>
<feature type="transmembrane region" description="Helical" evidence="10">
    <location>
        <begin position="695"/>
        <end position="717"/>
    </location>
</feature>
<feature type="transmembrane region" description="Helical" evidence="10">
    <location>
        <begin position="1003"/>
        <end position="1024"/>
    </location>
</feature>
<feature type="transmembrane region" description="Helical" evidence="10">
    <location>
        <begin position="791"/>
        <end position="812"/>
    </location>
</feature>
<evidence type="ECO:0000256" key="2">
    <source>
        <dbReference type="ARBA" id="ARBA00009010"/>
    </source>
</evidence>
<keyword evidence="8" id="KW-0012">Acyltransferase</keyword>
<feature type="compositionally biased region" description="Low complexity" evidence="9">
    <location>
        <begin position="1"/>
        <end position="17"/>
    </location>
</feature>
<feature type="transmembrane region" description="Helical" evidence="10">
    <location>
        <begin position="976"/>
        <end position="996"/>
    </location>
</feature>
<evidence type="ECO:0000256" key="6">
    <source>
        <dbReference type="ARBA" id="ARBA00022989"/>
    </source>
</evidence>
<keyword evidence="7 10" id="KW-0472">Membrane</keyword>
<feature type="transmembrane region" description="Helical" evidence="10">
    <location>
        <begin position="178"/>
        <end position="197"/>
    </location>
</feature>
<dbReference type="PROSITE" id="PS00216">
    <property type="entry name" value="SUGAR_TRANSPORT_1"/>
    <property type="match status" value="1"/>
</dbReference>
<feature type="transmembrane region" description="Helical" evidence="10">
    <location>
        <begin position="507"/>
        <end position="524"/>
    </location>
</feature>
<dbReference type="GO" id="GO:0005789">
    <property type="term" value="C:endoplasmic reticulum membrane"/>
    <property type="evidence" value="ECO:0007669"/>
    <property type="project" value="UniProtKB-SubCell"/>
</dbReference>
<evidence type="ECO:0000256" key="10">
    <source>
        <dbReference type="SAM" id="Phobius"/>
    </source>
</evidence>
<protein>
    <recommendedName>
        <fullName evidence="11">Major facilitator superfamily (MFS) profile domain-containing protein</fullName>
    </recommendedName>
</protein>
<feature type="region of interest" description="Disordered" evidence="9">
    <location>
        <begin position="1"/>
        <end position="29"/>
    </location>
</feature>